<reference evidence="7" key="1">
    <citation type="submission" date="2008-02" db="EMBL/GenBank/DDBJ databases">
        <authorList>
            <person name="Fulton L."/>
            <person name="Clifton S."/>
            <person name="Fulton B."/>
            <person name="Xu J."/>
            <person name="Minx P."/>
            <person name="Pepin K.H."/>
            <person name="Johnson M."/>
            <person name="Thiruvilangam P."/>
            <person name="Bhonagiri V."/>
            <person name="Nash W.E."/>
            <person name="Mardis E.R."/>
            <person name="Wilson R.K."/>
        </authorList>
    </citation>
    <scope>NUCLEOTIDE SEQUENCE [LARGE SCALE GENOMIC DNA]</scope>
    <source>
        <strain evidence="7">DSM 1552</strain>
    </source>
</reference>
<keyword evidence="4 6" id="KW-1133">Transmembrane helix</keyword>
<dbReference type="STRING" id="428126.CLOSPI_01009"/>
<dbReference type="OrthoDB" id="9815702at2"/>
<feature type="transmembrane region" description="Helical" evidence="6">
    <location>
        <begin position="42"/>
        <end position="64"/>
    </location>
</feature>
<feature type="transmembrane region" description="Helical" evidence="6">
    <location>
        <begin position="318"/>
        <end position="340"/>
    </location>
</feature>
<feature type="transmembrane region" description="Helical" evidence="6">
    <location>
        <begin position="288"/>
        <end position="312"/>
    </location>
</feature>
<gene>
    <name evidence="7" type="ORF">CLOSPI_01009</name>
</gene>
<comment type="subcellular location">
    <subcellularLocation>
        <location evidence="1">Cell membrane</location>
        <topology evidence="1">Multi-pass membrane protein</topology>
    </subcellularLocation>
</comment>
<dbReference type="CDD" id="cd13128">
    <property type="entry name" value="MATE_Wzx_like"/>
    <property type="match status" value="1"/>
</dbReference>
<dbReference type="GO" id="GO:0005886">
    <property type="term" value="C:plasma membrane"/>
    <property type="evidence" value="ECO:0007669"/>
    <property type="project" value="UniProtKB-SubCell"/>
</dbReference>
<feature type="transmembrane region" description="Helical" evidence="6">
    <location>
        <begin position="164"/>
        <end position="183"/>
    </location>
</feature>
<feature type="transmembrane region" description="Helical" evidence="6">
    <location>
        <begin position="352"/>
        <end position="372"/>
    </location>
</feature>
<dbReference type="InterPro" id="IPR050833">
    <property type="entry name" value="Poly_Biosynth_Transport"/>
</dbReference>
<dbReference type="GeneID" id="94017830"/>
<feature type="transmembrane region" description="Helical" evidence="6">
    <location>
        <begin position="378"/>
        <end position="400"/>
    </location>
</feature>
<feature type="transmembrane region" description="Helical" evidence="6">
    <location>
        <begin position="204"/>
        <end position="223"/>
    </location>
</feature>
<feature type="transmembrane region" description="Helical" evidence="6">
    <location>
        <begin position="85"/>
        <end position="103"/>
    </location>
</feature>
<name>B1C1C6_9FIRM</name>
<evidence type="ECO:0000256" key="1">
    <source>
        <dbReference type="ARBA" id="ARBA00004651"/>
    </source>
</evidence>
<comment type="caution">
    <text evidence="7">The sequence shown here is derived from an EMBL/GenBank/DDBJ whole genome shotgun (WGS) entry which is preliminary data.</text>
</comment>
<proteinExistence type="predicted"/>
<evidence type="ECO:0000256" key="6">
    <source>
        <dbReference type="SAM" id="Phobius"/>
    </source>
</evidence>
<keyword evidence="2" id="KW-1003">Cell membrane</keyword>
<protein>
    <submittedName>
        <fullName evidence="7">Polysaccharide biosynthesis protein</fullName>
    </submittedName>
</protein>
<dbReference type="HOGENOM" id="CLU_022017_0_0_9"/>
<feature type="transmembrane region" description="Helical" evidence="6">
    <location>
        <begin position="437"/>
        <end position="457"/>
    </location>
</feature>
<accession>B1C1C6</accession>
<evidence type="ECO:0000256" key="4">
    <source>
        <dbReference type="ARBA" id="ARBA00022989"/>
    </source>
</evidence>
<evidence type="ECO:0000256" key="5">
    <source>
        <dbReference type="ARBA" id="ARBA00023136"/>
    </source>
</evidence>
<evidence type="ECO:0000313" key="8">
    <source>
        <dbReference type="Proteomes" id="UP000004910"/>
    </source>
</evidence>
<dbReference type="AlphaFoldDB" id="B1C1C6"/>
<feature type="transmembrane region" description="Helical" evidence="6">
    <location>
        <begin position="412"/>
        <end position="431"/>
    </location>
</feature>
<dbReference type="InterPro" id="IPR002797">
    <property type="entry name" value="Polysacc_synth"/>
</dbReference>
<dbReference type="PANTHER" id="PTHR30250:SF11">
    <property type="entry name" value="O-ANTIGEN TRANSPORTER-RELATED"/>
    <property type="match status" value="1"/>
</dbReference>
<keyword evidence="3 6" id="KW-0812">Transmembrane</keyword>
<feature type="transmembrane region" description="Helical" evidence="6">
    <location>
        <begin position="140"/>
        <end position="158"/>
    </location>
</feature>
<organism evidence="7 8">
    <name type="scientific">Thomasclavelia spiroformis DSM 1552</name>
    <dbReference type="NCBI Taxonomy" id="428126"/>
    <lineage>
        <taxon>Bacteria</taxon>
        <taxon>Bacillati</taxon>
        <taxon>Bacillota</taxon>
        <taxon>Erysipelotrichia</taxon>
        <taxon>Erysipelotrichales</taxon>
        <taxon>Coprobacillaceae</taxon>
        <taxon>Thomasclavelia</taxon>
    </lineage>
</organism>
<dbReference type="PANTHER" id="PTHR30250">
    <property type="entry name" value="PST FAMILY PREDICTED COLANIC ACID TRANSPORTER"/>
    <property type="match status" value="1"/>
</dbReference>
<dbReference type="RefSeq" id="WP_004608759.1">
    <property type="nucleotide sequence ID" value="NZ_CP102275.1"/>
</dbReference>
<evidence type="ECO:0000313" key="7">
    <source>
        <dbReference type="EMBL" id="EDS75181.1"/>
    </source>
</evidence>
<feature type="transmembrane region" description="Helical" evidence="6">
    <location>
        <begin position="247"/>
        <end position="267"/>
    </location>
</feature>
<keyword evidence="5 6" id="KW-0472">Membrane</keyword>
<sequence length="478" mass="55337">MNKIIKNYIYNIIYQFFLIIIPLITAPYLTRVMSPEYLGKYGYINSVISIITTVGLLGLNSYGYRQIAYDRNDKHKVSKTFSEIYILRIVLLIIISIFYFLIISSSEDMIYYLIQYLLIVAQFIDISWVFIGFEDLGIVTLRNFVAKIITVIGIFLFVKENEDLWIYFMTFSLTTLITTISIYNRLKKYVSFSFYYIRDIFFHLIPSIKLFIPQIATLLYLQFDKVMLLQITSSASQVAYYDYADKIINIPLALITALGTVMMPRLSNLYSNHEVESISIYVTKTLKFALFLSMPMMIGIFVISKQFIPWYLGSEYTFVINTLCFLSPMIILNALNNIFGTQYLTATNKTKILTVAYYGAATINILLNFLLIPKYGCIGAAIATIICLLFAVCFQFYYINKQIRLSICLKNGMINLFNSLIMGILIVIVTYGMNATIFTTFFQVILGIVIYMLISYLTKDEMLLYILDEGRKIFWKKK</sequence>
<keyword evidence="8" id="KW-1185">Reference proteome</keyword>
<evidence type="ECO:0000256" key="3">
    <source>
        <dbReference type="ARBA" id="ARBA00022692"/>
    </source>
</evidence>
<dbReference type="EMBL" id="ABIK02000007">
    <property type="protein sequence ID" value="EDS75181.1"/>
    <property type="molecule type" value="Genomic_DNA"/>
</dbReference>
<reference evidence="7" key="2">
    <citation type="submission" date="2014-06" db="EMBL/GenBank/DDBJ databases">
        <title>Draft genome sequence of Clostridium spiroforme (DSM 1552).</title>
        <authorList>
            <person name="Sudarsanam P."/>
            <person name="Ley R."/>
            <person name="Guruge J."/>
            <person name="Turnbaugh P.J."/>
            <person name="Mahowald M."/>
            <person name="Liep D."/>
            <person name="Gordon J."/>
        </authorList>
    </citation>
    <scope>NUCLEOTIDE SEQUENCE</scope>
    <source>
        <strain evidence="7">DSM 1552</strain>
    </source>
</reference>
<evidence type="ECO:0000256" key="2">
    <source>
        <dbReference type="ARBA" id="ARBA00022475"/>
    </source>
</evidence>
<dbReference type="Proteomes" id="UP000004910">
    <property type="component" value="Unassembled WGS sequence"/>
</dbReference>
<feature type="transmembrane region" description="Helical" evidence="6">
    <location>
        <begin position="109"/>
        <end position="133"/>
    </location>
</feature>
<dbReference type="eggNOG" id="COG2244">
    <property type="taxonomic scope" value="Bacteria"/>
</dbReference>
<feature type="transmembrane region" description="Helical" evidence="6">
    <location>
        <begin position="12"/>
        <end position="30"/>
    </location>
</feature>
<dbReference type="Pfam" id="PF01943">
    <property type="entry name" value="Polysacc_synt"/>
    <property type="match status" value="1"/>
</dbReference>